<gene>
    <name evidence="2" type="ORF">AB8998_02080</name>
</gene>
<evidence type="ECO:0000256" key="1">
    <source>
        <dbReference type="SAM" id="MobiDB-lite"/>
    </source>
</evidence>
<sequence>MTEHDLDALLADITALEADDDLDTFPWTDAARWTPPEPAPAPAPRPRPRRRTRAPRTGTVYGRGYVPMPPDDALDRITDPGGLTIDGERYAALLREYGTP</sequence>
<dbReference type="RefSeq" id="WP_369736585.1">
    <property type="nucleotide sequence ID" value="NZ_JBGEDP010000001.1"/>
</dbReference>
<feature type="region of interest" description="Disordered" evidence="1">
    <location>
        <begin position="26"/>
        <end position="72"/>
    </location>
</feature>
<dbReference type="Proteomes" id="UP001564760">
    <property type="component" value="Unassembled WGS sequence"/>
</dbReference>
<feature type="compositionally biased region" description="Pro residues" evidence="1">
    <location>
        <begin position="35"/>
        <end position="45"/>
    </location>
</feature>
<proteinExistence type="predicted"/>
<protein>
    <submittedName>
        <fullName evidence="2">Uncharacterized protein</fullName>
    </submittedName>
</protein>
<evidence type="ECO:0000313" key="3">
    <source>
        <dbReference type="Proteomes" id="UP001564760"/>
    </source>
</evidence>
<reference evidence="2 3" key="1">
    <citation type="submission" date="2024-08" db="EMBL/GenBank/DDBJ databases">
        <title>Mycobacterium servetensis sp. nov., a novel rapid-growing mycobacterial species recovered from a human patient in Zaragoza, Spain.</title>
        <authorList>
            <person name="Tristancho-Baro A.I."/>
            <person name="Buenestado-Serrano S."/>
            <person name="Garcia De Viedma D."/>
            <person name="Milagro-Beamonte A."/>
            <person name="Burillo N."/>
            <person name="Sanz S."/>
            <person name="Lopez-Calleja A.I."/>
            <person name="Penas-Utrilla D."/>
            <person name="Guardingo M."/>
            <person name="Garcia M.J."/>
            <person name="Vinuelas-Bayon J."/>
        </authorList>
    </citation>
    <scope>NUCLEOTIDE SEQUENCE [LARGE SCALE GENOMIC DNA]</scope>
    <source>
        <strain evidence="3">HUMS_12744610</strain>
    </source>
</reference>
<evidence type="ECO:0000313" key="2">
    <source>
        <dbReference type="EMBL" id="MEY8013928.1"/>
    </source>
</evidence>
<accession>A0ABV4BUE9</accession>
<keyword evidence="3" id="KW-1185">Reference proteome</keyword>
<comment type="caution">
    <text evidence="2">The sequence shown here is derived from an EMBL/GenBank/DDBJ whole genome shotgun (WGS) entry which is preliminary data.</text>
</comment>
<dbReference type="EMBL" id="JBGEDP010000001">
    <property type="protein sequence ID" value="MEY8013928.1"/>
    <property type="molecule type" value="Genomic_DNA"/>
</dbReference>
<organism evidence="2 3">
    <name type="scientific">Mycobacterium servetii</name>
    <dbReference type="NCBI Taxonomy" id="3237418"/>
    <lineage>
        <taxon>Bacteria</taxon>
        <taxon>Bacillati</taxon>
        <taxon>Actinomycetota</taxon>
        <taxon>Actinomycetes</taxon>
        <taxon>Mycobacteriales</taxon>
        <taxon>Mycobacteriaceae</taxon>
        <taxon>Mycobacterium</taxon>
    </lineage>
</organism>
<name>A0ABV4BUE9_9MYCO</name>